<dbReference type="Pfam" id="PF08774">
    <property type="entry name" value="VRR_NUC"/>
    <property type="match status" value="1"/>
</dbReference>
<dbReference type="HOGENOM" id="CLU_036183_0_0_6"/>
<dbReference type="InterPro" id="IPR033315">
    <property type="entry name" value="Fan1-like"/>
</dbReference>
<protein>
    <recommendedName>
        <fullName evidence="6">VRR-NUC domain-containing protein</fullName>
    </recommendedName>
</protein>
<keyword evidence="5" id="KW-0460">Magnesium</keyword>
<sequence length="548" mass="64739">MSYFPEVDQPYYLSNFHTLLRWVEQRYDDLLLPKEHDFLDIFRQLSVESQCLLVRMLMRTKLHFRYSKLVYPEIGNIDVAVKELCLYELVVVDPVVDIEIVTGQMLKAELITCFGHDLLLPKASKKQLSEQLYECYGLQSKKHWSKWAVGLDDPLIQLQCQDMFDCLCLMFFGNPYQDLTEFVLTDLGLFRYETIPFDDSTRAFQNRQQIDFYRQLLISREFLEQDLPDQAFDSLPAPIDSDWLNQKRDKTLYRIGYEFERKSDFDQALSCYLDNDYRRARERHIRVLEKQQRYEEAFQLCEQALAEPLDENEQQSCQKMIKRLARKVARKVSIAVVAPIEQHTCQLSYGPEPVELLAAESLTSQVQQAIYVENSLFNGLFGLTFWEAVFKPYPGAFFHPFQSAPHDLYTTDFASTRAREIAAGWERMQQPDYHQWLADRYLDKYGIANPFVNWSVIDETLLRLVQRCIPIQHLKTIFERILFDIKSNSSGFPDLVVFDRCQSCYRLVEVKGPGDRLQDNQIRWFDYFIRHQIPASVLYVQWQNDANR</sequence>
<accession>A0A0C5VG18</accession>
<evidence type="ECO:0000256" key="1">
    <source>
        <dbReference type="ARBA" id="ARBA00001946"/>
    </source>
</evidence>
<dbReference type="InterPro" id="IPR049125">
    <property type="entry name" value="FAN1-like_WH"/>
</dbReference>
<dbReference type="PANTHER" id="PTHR15749">
    <property type="entry name" value="FANCONI-ASSOCIATED NUCLEASE 1"/>
    <property type="match status" value="1"/>
</dbReference>
<dbReference type="GO" id="GO:0036297">
    <property type="term" value="P:interstrand cross-link repair"/>
    <property type="evidence" value="ECO:0007669"/>
    <property type="project" value="InterPro"/>
</dbReference>
<dbReference type="EMBL" id="CP007142">
    <property type="protein sequence ID" value="AJQ93552.1"/>
    <property type="molecule type" value="Genomic_DNA"/>
</dbReference>
<dbReference type="AlphaFoldDB" id="A0A0C5VG18"/>
<dbReference type="InterPro" id="IPR014883">
    <property type="entry name" value="VRR_NUC"/>
</dbReference>
<dbReference type="PATRIC" id="fig|1445510.3.peg.1470"/>
<dbReference type="Gene3D" id="1.25.40.10">
    <property type="entry name" value="Tetratricopeptide repeat domain"/>
    <property type="match status" value="1"/>
</dbReference>
<keyword evidence="8" id="KW-1185">Reference proteome</keyword>
<dbReference type="InterPro" id="IPR011990">
    <property type="entry name" value="TPR-like_helical_dom_sf"/>
</dbReference>
<name>A0A0C5VG18_9GAMM</name>
<dbReference type="GO" id="GO:0016788">
    <property type="term" value="F:hydrolase activity, acting on ester bonds"/>
    <property type="evidence" value="ECO:0007669"/>
    <property type="project" value="InterPro"/>
</dbReference>
<keyword evidence="4" id="KW-0378">Hydrolase</keyword>
<dbReference type="SMART" id="SM00990">
    <property type="entry name" value="VRR_NUC"/>
    <property type="match status" value="1"/>
</dbReference>
<dbReference type="OrthoDB" id="9803913at2"/>
<comment type="cofactor">
    <cofactor evidence="1">
        <name>Mg(2+)</name>
        <dbReference type="ChEBI" id="CHEBI:18420"/>
    </cofactor>
</comment>
<dbReference type="STRING" id="1445510.YC6258_01504"/>
<organism evidence="7 8">
    <name type="scientific">Gynuella sunshinyii YC6258</name>
    <dbReference type="NCBI Taxonomy" id="1445510"/>
    <lineage>
        <taxon>Bacteria</taxon>
        <taxon>Pseudomonadati</taxon>
        <taxon>Pseudomonadota</taxon>
        <taxon>Gammaproteobacteria</taxon>
        <taxon>Oceanospirillales</taxon>
        <taxon>Saccharospirillaceae</taxon>
        <taxon>Gynuella</taxon>
    </lineage>
</organism>
<evidence type="ECO:0000313" key="7">
    <source>
        <dbReference type="EMBL" id="AJQ93552.1"/>
    </source>
</evidence>
<dbReference type="RefSeq" id="WP_044616306.1">
    <property type="nucleotide sequence ID" value="NZ_CP007142.1"/>
</dbReference>
<reference evidence="7 8" key="1">
    <citation type="submission" date="2014-01" db="EMBL/GenBank/DDBJ databases">
        <title>Full genme sequencing of cellulolytic bacterium Gynuella sunshinyii YC6258T gen. nov., sp. nov.</title>
        <authorList>
            <person name="Khan H."/>
            <person name="Chung E.J."/>
            <person name="Chung Y.R."/>
        </authorList>
    </citation>
    <scope>NUCLEOTIDE SEQUENCE [LARGE SCALE GENOMIC DNA]</scope>
    <source>
        <strain evidence="7 8">YC6258</strain>
    </source>
</reference>
<dbReference type="Proteomes" id="UP000032266">
    <property type="component" value="Chromosome"/>
</dbReference>
<evidence type="ECO:0000256" key="2">
    <source>
        <dbReference type="ARBA" id="ARBA00022722"/>
    </source>
</evidence>
<evidence type="ECO:0000256" key="3">
    <source>
        <dbReference type="ARBA" id="ARBA00022723"/>
    </source>
</evidence>
<evidence type="ECO:0000313" key="8">
    <source>
        <dbReference type="Proteomes" id="UP000032266"/>
    </source>
</evidence>
<dbReference type="PANTHER" id="PTHR15749:SF4">
    <property type="entry name" value="FANCONI-ASSOCIATED NUCLEASE 1"/>
    <property type="match status" value="1"/>
</dbReference>
<evidence type="ECO:0000259" key="6">
    <source>
        <dbReference type="SMART" id="SM00990"/>
    </source>
</evidence>
<dbReference type="GO" id="GO:0004518">
    <property type="term" value="F:nuclease activity"/>
    <property type="evidence" value="ECO:0007669"/>
    <property type="project" value="UniProtKB-KW"/>
</dbReference>
<dbReference type="Pfam" id="PF21315">
    <property type="entry name" value="FAN1_HTH"/>
    <property type="match status" value="1"/>
</dbReference>
<evidence type="ECO:0000256" key="5">
    <source>
        <dbReference type="ARBA" id="ARBA00022842"/>
    </source>
</evidence>
<proteinExistence type="predicted"/>
<dbReference type="GO" id="GO:0046872">
    <property type="term" value="F:metal ion binding"/>
    <property type="evidence" value="ECO:0007669"/>
    <property type="project" value="UniProtKB-KW"/>
</dbReference>
<dbReference type="SUPFAM" id="SSF48452">
    <property type="entry name" value="TPR-like"/>
    <property type="match status" value="1"/>
</dbReference>
<feature type="domain" description="VRR-NUC" evidence="6">
    <location>
        <begin position="428"/>
        <end position="542"/>
    </location>
</feature>
<keyword evidence="2" id="KW-0540">Nuclease</keyword>
<evidence type="ECO:0000256" key="4">
    <source>
        <dbReference type="ARBA" id="ARBA00022801"/>
    </source>
</evidence>
<dbReference type="KEGG" id="gsn:YC6258_01504"/>
<keyword evidence="3" id="KW-0479">Metal-binding</keyword>
<gene>
    <name evidence="7" type="ORF">YC6258_01504</name>
</gene>